<sequence>MNNNIKGQNFSDEEIMELTKSIYWSGLRDYLLYSDKEV</sequence>
<evidence type="ECO:0000313" key="1">
    <source>
        <dbReference type="EMBL" id="WMT83114.1"/>
    </source>
</evidence>
<proteinExistence type="predicted"/>
<accession>A0ABY9Q6B1</accession>
<organism evidence="1 2">
    <name type="scientific">Terrisporobacter mayombei</name>
    <dbReference type="NCBI Taxonomy" id="1541"/>
    <lineage>
        <taxon>Bacteria</taxon>
        <taxon>Bacillati</taxon>
        <taxon>Bacillota</taxon>
        <taxon>Clostridia</taxon>
        <taxon>Peptostreptococcales</taxon>
        <taxon>Peptostreptococcaceae</taxon>
        <taxon>Terrisporobacter</taxon>
    </lineage>
</organism>
<keyword evidence="2" id="KW-1185">Reference proteome</keyword>
<gene>
    <name evidence="1" type="ORF">TEMA_36120</name>
</gene>
<evidence type="ECO:0000313" key="2">
    <source>
        <dbReference type="Proteomes" id="UP001235030"/>
    </source>
</evidence>
<protein>
    <submittedName>
        <fullName evidence="1">Uncharacterized protein</fullName>
    </submittedName>
</protein>
<dbReference type="EMBL" id="CP101637">
    <property type="protein sequence ID" value="WMT83114.1"/>
    <property type="molecule type" value="Genomic_DNA"/>
</dbReference>
<dbReference type="Proteomes" id="UP001235030">
    <property type="component" value="Chromosome"/>
</dbReference>
<reference evidence="1 2" key="1">
    <citation type="submission" date="2022-07" db="EMBL/GenBank/DDBJ databases">
        <title>Genome sequence of Terrisporobacter mayombei DSM6539.</title>
        <authorList>
            <person name="Boeer T."/>
            <person name="Bengelsdorf F.R."/>
            <person name="Daniel R."/>
            <person name="Poehlein A."/>
        </authorList>
    </citation>
    <scope>NUCLEOTIDE SEQUENCE [LARGE SCALE GENOMIC DNA]</scope>
    <source>
        <strain evidence="1 2">DSM 6539</strain>
    </source>
</reference>
<name>A0ABY9Q6B1_9FIRM</name>